<gene>
    <name evidence="6" type="ORF">G4Z16_21110</name>
</gene>
<dbReference type="PANTHER" id="PTHR43649">
    <property type="entry name" value="ARABINOSE-BINDING PROTEIN-RELATED"/>
    <property type="match status" value="1"/>
</dbReference>
<accession>A0A7T1WRV4</accession>
<dbReference type="InterPro" id="IPR006059">
    <property type="entry name" value="SBP"/>
</dbReference>
<dbReference type="RefSeq" id="WP_197352277.1">
    <property type="nucleotide sequence ID" value="NZ_CP048882.1"/>
</dbReference>
<comment type="subcellular location">
    <subcellularLocation>
        <location evidence="1">Cell envelope</location>
    </subcellularLocation>
</comment>
<evidence type="ECO:0000256" key="4">
    <source>
        <dbReference type="ARBA" id="ARBA00022729"/>
    </source>
</evidence>
<dbReference type="KEGG" id="sbat:G4Z16_21110"/>
<name>A0A7T1WRV4_9ACTN</name>
<protein>
    <submittedName>
        <fullName evidence="6">Sugar ABC transporter substrate-binding protein</fullName>
    </submittedName>
</protein>
<dbReference type="InterPro" id="IPR050490">
    <property type="entry name" value="Bact_solute-bd_prot1"/>
</dbReference>
<evidence type="ECO:0000313" key="6">
    <source>
        <dbReference type="EMBL" id="QPP08483.1"/>
    </source>
</evidence>
<evidence type="ECO:0000256" key="5">
    <source>
        <dbReference type="SAM" id="SignalP"/>
    </source>
</evidence>
<dbReference type="Pfam" id="PF01547">
    <property type="entry name" value="SBP_bac_1"/>
    <property type="match status" value="1"/>
</dbReference>
<comment type="similarity">
    <text evidence="2">Belongs to the bacterial solute-binding protein 1 family.</text>
</comment>
<dbReference type="Proteomes" id="UP000595046">
    <property type="component" value="Chromosome"/>
</dbReference>
<proteinExistence type="inferred from homology"/>
<dbReference type="GO" id="GO:0030313">
    <property type="term" value="C:cell envelope"/>
    <property type="evidence" value="ECO:0007669"/>
    <property type="project" value="UniProtKB-SubCell"/>
</dbReference>
<reference evidence="7" key="1">
    <citation type="submission" date="2020-02" db="EMBL/GenBank/DDBJ databases">
        <title>Streptomyces sp. ASO4wet.</title>
        <authorList>
            <person name="Risdian C."/>
            <person name="Landwehr W."/>
            <person name="Schupp P."/>
            <person name="Wink J."/>
        </authorList>
    </citation>
    <scope>NUCLEOTIDE SEQUENCE [LARGE SCALE GENOMIC DNA]</scope>
    <source>
        <strain evidence="7">ASO4wet</strain>
    </source>
</reference>
<dbReference type="PANTHER" id="PTHR43649:SF31">
    <property type="entry name" value="SN-GLYCEROL-3-PHOSPHATE-BINDING PERIPLASMIC PROTEIN UGPB"/>
    <property type="match status" value="1"/>
</dbReference>
<keyword evidence="3" id="KW-0813">Transport</keyword>
<feature type="signal peptide" evidence="5">
    <location>
        <begin position="1"/>
        <end position="40"/>
    </location>
</feature>
<evidence type="ECO:0000256" key="3">
    <source>
        <dbReference type="ARBA" id="ARBA00022448"/>
    </source>
</evidence>
<feature type="chain" id="PRO_5032692989" evidence="5">
    <location>
        <begin position="41"/>
        <end position="462"/>
    </location>
</feature>
<organism evidence="6 7">
    <name type="scientific">Streptomyces bathyalis</name>
    <dbReference type="NCBI Taxonomy" id="2710756"/>
    <lineage>
        <taxon>Bacteria</taxon>
        <taxon>Bacillati</taxon>
        <taxon>Actinomycetota</taxon>
        <taxon>Actinomycetes</taxon>
        <taxon>Kitasatosporales</taxon>
        <taxon>Streptomycetaceae</taxon>
        <taxon>Streptomyces</taxon>
    </lineage>
</organism>
<keyword evidence="4 5" id="KW-0732">Signal</keyword>
<evidence type="ECO:0000256" key="1">
    <source>
        <dbReference type="ARBA" id="ARBA00004196"/>
    </source>
</evidence>
<dbReference type="SUPFAM" id="SSF53850">
    <property type="entry name" value="Periplasmic binding protein-like II"/>
    <property type="match status" value="1"/>
</dbReference>
<dbReference type="AlphaFoldDB" id="A0A7T1WRV4"/>
<keyword evidence="7" id="KW-1185">Reference proteome</keyword>
<dbReference type="Gene3D" id="3.40.190.10">
    <property type="entry name" value="Periplasmic binding protein-like II"/>
    <property type="match status" value="1"/>
</dbReference>
<dbReference type="EMBL" id="CP048882">
    <property type="protein sequence ID" value="QPP08483.1"/>
    <property type="molecule type" value="Genomic_DNA"/>
</dbReference>
<sequence length="462" mass="49972">MSTAPRGTRRRISVRACAASFVALALALPAAGCAPQTVSAGDEHTVSYWMWDSAQQPAYEACAKAFHKKNPGLRVKITQIGWDSYWTKLTSSFIAGTQPDVFTNHVAKYPQYEGLGALSPLDELGPTRGIEASDYEPGLAKPWTGRDGHRYGAPKDWDTIGVFYNKKITKAAGVSDAELRDLAWNPRDGGSFEKTLARLTVDANGKRGDEPGFDKDNVVRYGLATNDAGGDNSGQTQWSSFAASAGWSYTDKNPWGEHYNYDQKGFQKTIDWYFGLAEKGYMAPLEDYSDTNHPETQLDSGKAALAMHGSWMLSTFAGLKGVDLGIAPTPKGPTGKRASMLGGLADSIPKGAKNKQGAAKWVAFLASDECQNLVGKDATVFPATPEGTKKAIATHRKNGLDVSPFTRHLEEGTTFSFPVTDHAADINAMMIPAMQEIYSGDSPASSLSETNRQINFLFQQGN</sequence>
<dbReference type="CDD" id="cd13585">
    <property type="entry name" value="PBP2_TMBP_like"/>
    <property type="match status" value="1"/>
</dbReference>
<evidence type="ECO:0000256" key="2">
    <source>
        <dbReference type="ARBA" id="ARBA00008520"/>
    </source>
</evidence>
<evidence type="ECO:0000313" key="7">
    <source>
        <dbReference type="Proteomes" id="UP000595046"/>
    </source>
</evidence>